<keyword evidence="4" id="KW-0677">Repeat</keyword>
<dbReference type="AlphaFoldDB" id="A0A2K1KTY0"/>
<dbReference type="Pfam" id="PF13499">
    <property type="entry name" value="EF-hand_7"/>
    <property type="match status" value="1"/>
</dbReference>
<organism evidence="7">
    <name type="scientific">Physcomitrium patens</name>
    <name type="common">Spreading-leaved earth moss</name>
    <name type="synonym">Physcomitrella patens</name>
    <dbReference type="NCBI Taxonomy" id="3218"/>
    <lineage>
        <taxon>Eukaryota</taxon>
        <taxon>Viridiplantae</taxon>
        <taxon>Streptophyta</taxon>
        <taxon>Embryophyta</taxon>
        <taxon>Bryophyta</taxon>
        <taxon>Bryophytina</taxon>
        <taxon>Bryopsida</taxon>
        <taxon>Funariidae</taxon>
        <taxon>Funariales</taxon>
        <taxon>Funariaceae</taxon>
        <taxon>Physcomitrium</taxon>
    </lineage>
</organism>
<dbReference type="Gene3D" id="1.10.238.10">
    <property type="entry name" value="EF-hand"/>
    <property type="match status" value="1"/>
</dbReference>
<reference evidence="7 9" key="1">
    <citation type="journal article" date="2008" name="Science">
        <title>The Physcomitrella genome reveals evolutionary insights into the conquest of land by plants.</title>
        <authorList>
            <person name="Rensing S."/>
            <person name="Lang D."/>
            <person name="Zimmer A."/>
            <person name="Terry A."/>
            <person name="Salamov A."/>
            <person name="Shapiro H."/>
            <person name="Nishiyama T."/>
            <person name="Perroud P.-F."/>
            <person name="Lindquist E."/>
            <person name="Kamisugi Y."/>
            <person name="Tanahashi T."/>
            <person name="Sakakibara K."/>
            <person name="Fujita T."/>
            <person name="Oishi K."/>
            <person name="Shin-I T."/>
            <person name="Kuroki Y."/>
            <person name="Toyoda A."/>
            <person name="Suzuki Y."/>
            <person name="Hashimoto A."/>
            <person name="Yamaguchi K."/>
            <person name="Sugano A."/>
            <person name="Kohara Y."/>
            <person name="Fujiyama A."/>
            <person name="Anterola A."/>
            <person name="Aoki S."/>
            <person name="Ashton N."/>
            <person name="Barbazuk W.B."/>
            <person name="Barker E."/>
            <person name="Bennetzen J."/>
            <person name="Bezanilla M."/>
            <person name="Blankenship R."/>
            <person name="Cho S.H."/>
            <person name="Dutcher S."/>
            <person name="Estelle M."/>
            <person name="Fawcett J.A."/>
            <person name="Gundlach H."/>
            <person name="Hanada K."/>
            <person name="Heyl A."/>
            <person name="Hicks K.A."/>
            <person name="Hugh J."/>
            <person name="Lohr M."/>
            <person name="Mayer K."/>
            <person name="Melkozernov A."/>
            <person name="Murata T."/>
            <person name="Nelson D."/>
            <person name="Pils B."/>
            <person name="Prigge M."/>
            <person name="Reiss B."/>
            <person name="Renner T."/>
            <person name="Rombauts S."/>
            <person name="Rushton P."/>
            <person name="Sanderfoot A."/>
            <person name="Schween G."/>
            <person name="Shiu S.-H."/>
            <person name="Stueber K."/>
            <person name="Theodoulou F.L."/>
            <person name="Tu H."/>
            <person name="Van de Peer Y."/>
            <person name="Verrier P.J."/>
            <person name="Waters E."/>
            <person name="Wood A."/>
            <person name="Yang L."/>
            <person name="Cove D."/>
            <person name="Cuming A."/>
            <person name="Hasebe M."/>
            <person name="Lucas S."/>
            <person name="Mishler D.B."/>
            <person name="Reski R."/>
            <person name="Grigoriev I."/>
            <person name="Quatrano R.S."/>
            <person name="Boore J.L."/>
        </authorList>
    </citation>
    <scope>NUCLEOTIDE SEQUENCE [LARGE SCALE GENOMIC DNA]</scope>
    <source>
        <strain evidence="8 9">cv. Gransden 2004</strain>
    </source>
</reference>
<evidence type="ECO:0000256" key="4">
    <source>
        <dbReference type="ARBA" id="ARBA00022737"/>
    </source>
</evidence>
<dbReference type="RefSeq" id="XP_024371439.1">
    <property type="nucleotide sequence ID" value="XM_024515671.2"/>
</dbReference>
<proteinExistence type="predicted"/>
<comment type="subcellular location">
    <subcellularLocation>
        <location evidence="1">Cytoplasm</location>
    </subcellularLocation>
</comment>
<dbReference type="GeneID" id="112280318"/>
<reference evidence="8" key="3">
    <citation type="submission" date="2020-12" db="UniProtKB">
        <authorList>
            <consortium name="EnsemblPlants"/>
        </authorList>
    </citation>
    <scope>IDENTIFICATION</scope>
</reference>
<dbReference type="EnsemblPlants" id="Pp3c3_10700V3.2">
    <property type="protein sequence ID" value="Pp3c3_10700V3.2"/>
    <property type="gene ID" value="Pp3c3_10700"/>
</dbReference>
<dbReference type="GO" id="GO:0005737">
    <property type="term" value="C:cytoplasm"/>
    <property type="evidence" value="ECO:0007669"/>
    <property type="project" value="UniProtKB-SubCell"/>
</dbReference>
<dbReference type="PROSITE" id="PS00018">
    <property type="entry name" value="EF_HAND_1"/>
    <property type="match status" value="2"/>
</dbReference>
<dbReference type="PANTHER" id="PTHR46212">
    <property type="entry name" value="PEFLIN"/>
    <property type="match status" value="1"/>
</dbReference>
<dbReference type="InterPro" id="IPR011992">
    <property type="entry name" value="EF-hand-dom_pair"/>
</dbReference>
<evidence type="ECO:0000256" key="1">
    <source>
        <dbReference type="ARBA" id="ARBA00004496"/>
    </source>
</evidence>
<reference evidence="7 9" key="2">
    <citation type="journal article" date="2018" name="Plant J.">
        <title>The Physcomitrella patens chromosome-scale assembly reveals moss genome structure and evolution.</title>
        <authorList>
            <person name="Lang D."/>
            <person name="Ullrich K.K."/>
            <person name="Murat F."/>
            <person name="Fuchs J."/>
            <person name="Jenkins J."/>
            <person name="Haas F.B."/>
            <person name="Piednoel M."/>
            <person name="Gundlach H."/>
            <person name="Van Bel M."/>
            <person name="Meyberg R."/>
            <person name="Vives C."/>
            <person name="Morata J."/>
            <person name="Symeonidi A."/>
            <person name="Hiss M."/>
            <person name="Muchero W."/>
            <person name="Kamisugi Y."/>
            <person name="Saleh O."/>
            <person name="Blanc G."/>
            <person name="Decker E.L."/>
            <person name="van Gessel N."/>
            <person name="Grimwood J."/>
            <person name="Hayes R.D."/>
            <person name="Graham S.W."/>
            <person name="Gunter L.E."/>
            <person name="McDaniel S.F."/>
            <person name="Hoernstein S.N.W."/>
            <person name="Larsson A."/>
            <person name="Li F.W."/>
            <person name="Perroud P.F."/>
            <person name="Phillips J."/>
            <person name="Ranjan P."/>
            <person name="Rokshar D.S."/>
            <person name="Rothfels C.J."/>
            <person name="Schneider L."/>
            <person name="Shu S."/>
            <person name="Stevenson D.W."/>
            <person name="Thummler F."/>
            <person name="Tillich M."/>
            <person name="Villarreal Aguilar J.C."/>
            <person name="Widiez T."/>
            <person name="Wong G.K."/>
            <person name="Wymore A."/>
            <person name="Zhang Y."/>
            <person name="Zimmer A.D."/>
            <person name="Quatrano R.S."/>
            <person name="Mayer K.F.X."/>
            <person name="Goodstein D."/>
            <person name="Casacuberta J.M."/>
            <person name="Vandepoele K."/>
            <person name="Reski R."/>
            <person name="Cuming A.C."/>
            <person name="Tuskan G.A."/>
            <person name="Maumus F."/>
            <person name="Salse J."/>
            <person name="Schmutz J."/>
            <person name="Rensing S.A."/>
        </authorList>
    </citation>
    <scope>NUCLEOTIDE SEQUENCE [LARGE SCALE GENOMIC DNA]</scope>
    <source>
        <strain evidence="8 9">cv. Gransden 2004</strain>
    </source>
</reference>
<accession>A0A2K1KTY0</accession>
<dbReference type="InterPro" id="IPR002048">
    <property type="entry name" value="EF_hand_dom"/>
</dbReference>
<keyword evidence="5" id="KW-0106">Calcium</keyword>
<evidence type="ECO:0000256" key="5">
    <source>
        <dbReference type="ARBA" id="ARBA00022837"/>
    </source>
</evidence>
<dbReference type="Proteomes" id="UP000006727">
    <property type="component" value="Chromosome 3"/>
</dbReference>
<keyword evidence="9" id="KW-1185">Reference proteome</keyword>
<dbReference type="SUPFAM" id="SSF47473">
    <property type="entry name" value="EF-hand"/>
    <property type="match status" value="1"/>
</dbReference>
<evidence type="ECO:0000313" key="7">
    <source>
        <dbReference type="EMBL" id="PNR57245.1"/>
    </source>
</evidence>
<keyword evidence="3" id="KW-0479">Metal-binding</keyword>
<feature type="domain" description="EF-hand" evidence="6">
    <location>
        <begin position="44"/>
        <end position="79"/>
    </location>
</feature>
<dbReference type="GO" id="GO:0005509">
    <property type="term" value="F:calcium ion binding"/>
    <property type="evidence" value="ECO:0007669"/>
    <property type="project" value="InterPro"/>
</dbReference>
<dbReference type="EMBL" id="ABEU02000003">
    <property type="protein sequence ID" value="PNR57245.1"/>
    <property type="molecule type" value="Genomic_DNA"/>
</dbReference>
<dbReference type="Gramene" id="Pp3c3_10700V3.1">
    <property type="protein sequence ID" value="Pp3c3_10700V3.1"/>
    <property type="gene ID" value="Pp3c3_10700"/>
</dbReference>
<dbReference type="EnsemblPlants" id="Pp3c3_10700V3.1">
    <property type="protein sequence ID" value="Pp3c3_10700V3.1"/>
    <property type="gene ID" value="Pp3c3_10700"/>
</dbReference>
<dbReference type="InterPro" id="IPR051426">
    <property type="entry name" value="Peflin/Sorcin_CaBP"/>
</dbReference>
<gene>
    <name evidence="8" type="primary">LOC112280318</name>
    <name evidence="7" type="ORF">PHYPA_004238</name>
</gene>
<dbReference type="Gramene" id="Pp3c3_10700V3.2">
    <property type="protein sequence ID" value="Pp3c3_10700V3.2"/>
    <property type="gene ID" value="Pp3c3_10700"/>
</dbReference>
<sequence length="175" mass="20077">MEHQSAELDIESLRLWFQSVDTDNSNSINVDELQVALEASNLRFPKTIVAQMIRMYDADQNGAMSFEEFTKLHNFLNMTHRAFSNVARNQQSLSLNEVYMALHQAGFSLDQPSFLTTCQSFDSKRSGKFQINDFISICIFLQSAKNLFTAFDTTKQGRITLDYNQFVYCAANLRI</sequence>
<dbReference type="SMART" id="SM00054">
    <property type="entry name" value="EFh"/>
    <property type="match status" value="2"/>
</dbReference>
<evidence type="ECO:0000313" key="9">
    <source>
        <dbReference type="Proteomes" id="UP000006727"/>
    </source>
</evidence>
<evidence type="ECO:0000313" key="8">
    <source>
        <dbReference type="EnsemblPlants" id="Pp3c3_10700V3.1"/>
    </source>
</evidence>
<keyword evidence="2" id="KW-0963">Cytoplasm</keyword>
<feature type="domain" description="EF-hand" evidence="6">
    <location>
        <begin position="8"/>
        <end position="43"/>
    </location>
</feature>
<dbReference type="PANTHER" id="PTHR46212:SF3">
    <property type="entry name" value="GH27120P"/>
    <property type="match status" value="1"/>
</dbReference>
<dbReference type="STRING" id="3218.A0A2K1KTY0"/>
<dbReference type="InterPro" id="IPR018247">
    <property type="entry name" value="EF_Hand_1_Ca_BS"/>
</dbReference>
<dbReference type="OMA" id="LNQFIYC"/>
<name>A0A2K1KTY0_PHYPA</name>
<dbReference type="PaxDb" id="3218-PP1S74_131V6.1"/>
<dbReference type="KEGG" id="ppp:112280318"/>
<dbReference type="PROSITE" id="PS50222">
    <property type="entry name" value="EF_HAND_2"/>
    <property type="match status" value="2"/>
</dbReference>
<evidence type="ECO:0000256" key="2">
    <source>
        <dbReference type="ARBA" id="ARBA00022490"/>
    </source>
</evidence>
<protein>
    <recommendedName>
        <fullName evidence="6">EF-hand domain-containing protein</fullName>
    </recommendedName>
</protein>
<dbReference type="OrthoDB" id="186625at2759"/>
<evidence type="ECO:0000259" key="6">
    <source>
        <dbReference type="PROSITE" id="PS50222"/>
    </source>
</evidence>
<dbReference type="GO" id="GO:0048306">
    <property type="term" value="F:calcium-dependent protein binding"/>
    <property type="evidence" value="ECO:0007669"/>
    <property type="project" value="UniProtKB-ARBA"/>
</dbReference>
<evidence type="ECO:0000256" key="3">
    <source>
        <dbReference type="ARBA" id="ARBA00022723"/>
    </source>
</evidence>